<keyword evidence="2" id="KW-0472">Membrane</keyword>
<evidence type="ECO:0000313" key="7">
    <source>
        <dbReference type="Proteomes" id="UP001549921"/>
    </source>
</evidence>
<dbReference type="EMBL" id="JBEUOH010000012">
    <property type="protein sequence ID" value="KAL0881120.1"/>
    <property type="molecule type" value="Genomic_DNA"/>
</dbReference>
<feature type="compositionally biased region" description="Basic residues" evidence="1">
    <location>
        <begin position="1"/>
        <end position="16"/>
    </location>
</feature>
<dbReference type="EMBL" id="JBEDNZ010000012">
    <property type="protein sequence ID" value="KAL0831526.1"/>
    <property type="molecule type" value="Genomic_DNA"/>
</dbReference>
<sequence>MKKNKQSSGQAKRKTTKAAETKESLNTEKASEKPDPLDDEEQGFGGWLRSTDGIETMKLFIIANTIVMLTTIVYPHVQTAIEIISEMIYDPDSFY</sequence>
<proteinExistence type="predicted"/>
<dbReference type="AlphaFoldDB" id="A0ABD0T0J4"/>
<organism evidence="3 7">
    <name type="scientific">Loxostege sticticalis</name>
    <name type="common">Beet webworm moth</name>
    <dbReference type="NCBI Taxonomy" id="481309"/>
    <lineage>
        <taxon>Eukaryota</taxon>
        <taxon>Metazoa</taxon>
        <taxon>Ecdysozoa</taxon>
        <taxon>Arthropoda</taxon>
        <taxon>Hexapoda</taxon>
        <taxon>Insecta</taxon>
        <taxon>Pterygota</taxon>
        <taxon>Neoptera</taxon>
        <taxon>Endopterygota</taxon>
        <taxon>Lepidoptera</taxon>
        <taxon>Glossata</taxon>
        <taxon>Ditrysia</taxon>
        <taxon>Pyraloidea</taxon>
        <taxon>Crambidae</taxon>
        <taxon>Pyraustinae</taxon>
        <taxon>Loxostege</taxon>
    </lineage>
</organism>
<name>A0ABD0T0J4_LOXSC</name>
<reference evidence="6 7" key="1">
    <citation type="submission" date="2024-06" db="EMBL/GenBank/DDBJ databases">
        <title>A chromosome-level genome assembly of beet webworm, Loxostege sticticalis.</title>
        <authorList>
            <person name="Zhang Y."/>
        </authorList>
    </citation>
    <scope>NUCLEOTIDE SEQUENCE [LARGE SCALE GENOMIC DNA]</scope>
    <source>
        <strain evidence="4">AQ026</strain>
        <strain evidence="3">AQ028</strain>
        <tissue evidence="3">Male pupae</tissue>
        <tissue evidence="4">Whole body</tissue>
    </source>
</reference>
<keyword evidence="6" id="KW-1185">Reference proteome</keyword>
<evidence type="ECO:0000256" key="1">
    <source>
        <dbReference type="SAM" id="MobiDB-lite"/>
    </source>
</evidence>
<dbReference type="EMBL" id="JBEUOH010000039">
    <property type="protein sequence ID" value="KAL0852621.1"/>
    <property type="molecule type" value="Genomic_DNA"/>
</dbReference>
<keyword evidence="2" id="KW-0812">Transmembrane</keyword>
<dbReference type="EMBL" id="JBEUOH010000039">
    <property type="protein sequence ID" value="KAL0852620.1"/>
    <property type="molecule type" value="Genomic_DNA"/>
</dbReference>
<dbReference type="Proteomes" id="UP001549920">
    <property type="component" value="Unassembled WGS sequence"/>
</dbReference>
<evidence type="ECO:0000313" key="4">
    <source>
        <dbReference type="EMBL" id="KAL0852620.1"/>
    </source>
</evidence>
<comment type="caution">
    <text evidence="3">The sequence shown here is derived from an EMBL/GenBank/DDBJ whole genome shotgun (WGS) entry which is preliminary data.</text>
</comment>
<keyword evidence="2" id="KW-1133">Transmembrane helix</keyword>
<dbReference type="Proteomes" id="UP001549921">
    <property type="component" value="Unassembled WGS sequence"/>
</dbReference>
<accession>A0ABD0T0J4</accession>
<gene>
    <name evidence="5" type="ORF">ABMA27_002241</name>
    <name evidence="4" type="ORF">ABMA27_016925</name>
    <name evidence="3" type="ORF">ABMA28_002320</name>
</gene>
<evidence type="ECO:0000313" key="3">
    <source>
        <dbReference type="EMBL" id="KAL0831526.1"/>
    </source>
</evidence>
<feature type="region of interest" description="Disordered" evidence="1">
    <location>
        <begin position="1"/>
        <end position="46"/>
    </location>
</feature>
<evidence type="ECO:0000313" key="5">
    <source>
        <dbReference type="EMBL" id="KAL0881120.1"/>
    </source>
</evidence>
<feature type="transmembrane region" description="Helical" evidence="2">
    <location>
        <begin position="59"/>
        <end position="77"/>
    </location>
</feature>
<evidence type="ECO:0000313" key="6">
    <source>
        <dbReference type="Proteomes" id="UP001549920"/>
    </source>
</evidence>
<feature type="compositionally biased region" description="Basic and acidic residues" evidence="1">
    <location>
        <begin position="17"/>
        <end position="36"/>
    </location>
</feature>
<protein>
    <submittedName>
        <fullName evidence="3">Uncharacterized protein</fullName>
    </submittedName>
</protein>
<evidence type="ECO:0000256" key="2">
    <source>
        <dbReference type="SAM" id="Phobius"/>
    </source>
</evidence>